<name>A0ABQ8T093_PERAM</name>
<feature type="region of interest" description="Disordered" evidence="1">
    <location>
        <begin position="168"/>
        <end position="199"/>
    </location>
</feature>
<evidence type="ECO:0000313" key="2">
    <source>
        <dbReference type="EMBL" id="KAJ4439899.1"/>
    </source>
</evidence>
<sequence length="413" mass="48120">MSPGSSTESYPAFAHIGLRENPEKNLNQVICPDRDSNPGHLVSRPDALTVTPQKSVAWNRNQRLTAVYTSLSIPRYDKCLNSGRRNVYHLEERTTDMIVTETLYMIRRTWIELRMMLPLRLLKSYEYIRRKLCKSNAGINIYMGKAHPEERRKKLAHRYTTEFSHSSDFNNASNISPNKNITDTTTTYQQSLQKPLETTNRNSVVVNNQDPVQVFQQSEDVISYPENTQSDHISFHPMKEWEEKLCHIQSAGTSEDFEALMDDVTHFFTQQMTELPGPQHPAVKHYQARKVSKINSKCNYKTTSNPQKKSKRQRMKNRQKYEYELTQYQFYNQRRKVARKVLHNINHKATCKISTRLITEHFEHVFNTTNNSSPLSDEDEDSIQFPEDIVITESDIHKALFGIKVDTSLDQIE</sequence>
<organism evidence="2 3">
    <name type="scientific">Periplaneta americana</name>
    <name type="common">American cockroach</name>
    <name type="synonym">Blatta americana</name>
    <dbReference type="NCBI Taxonomy" id="6978"/>
    <lineage>
        <taxon>Eukaryota</taxon>
        <taxon>Metazoa</taxon>
        <taxon>Ecdysozoa</taxon>
        <taxon>Arthropoda</taxon>
        <taxon>Hexapoda</taxon>
        <taxon>Insecta</taxon>
        <taxon>Pterygota</taxon>
        <taxon>Neoptera</taxon>
        <taxon>Polyneoptera</taxon>
        <taxon>Dictyoptera</taxon>
        <taxon>Blattodea</taxon>
        <taxon>Blattoidea</taxon>
        <taxon>Blattidae</taxon>
        <taxon>Blattinae</taxon>
        <taxon>Periplaneta</taxon>
    </lineage>
</organism>
<reference evidence="2 3" key="1">
    <citation type="journal article" date="2022" name="Allergy">
        <title>Genome assembly and annotation of Periplaneta americana reveal a comprehensive cockroach allergen profile.</title>
        <authorList>
            <person name="Wang L."/>
            <person name="Xiong Q."/>
            <person name="Saelim N."/>
            <person name="Wang L."/>
            <person name="Nong W."/>
            <person name="Wan A.T."/>
            <person name="Shi M."/>
            <person name="Liu X."/>
            <person name="Cao Q."/>
            <person name="Hui J.H.L."/>
            <person name="Sookrung N."/>
            <person name="Leung T.F."/>
            <person name="Tungtrongchitr A."/>
            <person name="Tsui S.K.W."/>
        </authorList>
    </citation>
    <scope>NUCLEOTIDE SEQUENCE [LARGE SCALE GENOMIC DNA]</scope>
    <source>
        <strain evidence="2">PWHHKU_190912</strain>
    </source>
</reference>
<accession>A0ABQ8T093</accession>
<evidence type="ECO:0000313" key="3">
    <source>
        <dbReference type="Proteomes" id="UP001148838"/>
    </source>
</evidence>
<dbReference type="EMBL" id="JAJSOF020000017">
    <property type="protein sequence ID" value="KAJ4439899.1"/>
    <property type="molecule type" value="Genomic_DNA"/>
</dbReference>
<dbReference type="Proteomes" id="UP001148838">
    <property type="component" value="Unassembled WGS sequence"/>
</dbReference>
<keyword evidence="3" id="KW-1185">Reference proteome</keyword>
<protein>
    <submittedName>
        <fullName evidence="2">Uncharacterized protein</fullName>
    </submittedName>
</protein>
<proteinExistence type="predicted"/>
<gene>
    <name evidence="2" type="ORF">ANN_08028</name>
</gene>
<comment type="caution">
    <text evidence="2">The sequence shown here is derived from an EMBL/GenBank/DDBJ whole genome shotgun (WGS) entry which is preliminary data.</text>
</comment>
<evidence type="ECO:0000256" key="1">
    <source>
        <dbReference type="SAM" id="MobiDB-lite"/>
    </source>
</evidence>